<dbReference type="InterPro" id="IPR013320">
    <property type="entry name" value="ConA-like_dom_sf"/>
</dbReference>
<dbReference type="InParanoid" id="A0A665U7X3"/>
<evidence type="ECO:0000313" key="7">
    <source>
        <dbReference type="Proteomes" id="UP000472264"/>
    </source>
</evidence>
<proteinExistence type="predicted"/>
<keyword evidence="7" id="KW-1185">Reference proteome</keyword>
<evidence type="ECO:0000313" key="6">
    <source>
        <dbReference type="Ensembl" id="ENSENLP00000015733.1"/>
    </source>
</evidence>
<dbReference type="GeneID" id="115042329"/>
<reference evidence="6" key="2">
    <citation type="submission" date="2025-08" db="UniProtKB">
        <authorList>
            <consortium name="Ensembl"/>
        </authorList>
    </citation>
    <scope>IDENTIFICATION</scope>
</reference>
<dbReference type="Ensembl" id="ENSENLT00000016335.1">
    <property type="protein sequence ID" value="ENSENLP00000015733.1"/>
    <property type="gene ID" value="ENSENLG00000007315.1"/>
</dbReference>
<dbReference type="GO" id="GO:0008270">
    <property type="term" value="F:zinc ion binding"/>
    <property type="evidence" value="ECO:0007669"/>
    <property type="project" value="UniProtKB-KW"/>
</dbReference>
<dbReference type="InterPro" id="IPR043136">
    <property type="entry name" value="B30.2/SPRY_sf"/>
</dbReference>
<reference evidence="6" key="3">
    <citation type="submission" date="2025-09" db="UniProtKB">
        <authorList>
            <consortium name="Ensembl"/>
        </authorList>
    </citation>
    <scope>IDENTIFICATION</scope>
</reference>
<keyword evidence="3" id="KW-0862">Zinc</keyword>
<evidence type="ECO:0000259" key="5">
    <source>
        <dbReference type="PROSITE" id="PS50188"/>
    </source>
</evidence>
<dbReference type="Pfam" id="PF00622">
    <property type="entry name" value="SPRY"/>
    <property type="match status" value="1"/>
</dbReference>
<feature type="region of interest" description="Disordered" evidence="4">
    <location>
        <begin position="1"/>
        <end position="38"/>
    </location>
</feature>
<dbReference type="PROSITE" id="PS50188">
    <property type="entry name" value="B302_SPRY"/>
    <property type="match status" value="1"/>
</dbReference>
<keyword evidence="2" id="KW-0863">Zinc-finger</keyword>
<feature type="compositionally biased region" description="Basic and acidic residues" evidence="4">
    <location>
        <begin position="12"/>
        <end position="28"/>
    </location>
</feature>
<dbReference type="InterPro" id="IPR003879">
    <property type="entry name" value="Butyrophylin_SPRY"/>
</dbReference>
<protein>
    <submittedName>
        <fullName evidence="6">Tripartite motif-containing protein 16-like protein</fullName>
    </submittedName>
</protein>
<accession>A0A665U7X3</accession>
<dbReference type="OMA" id="PEPFTHR"/>
<reference evidence="6" key="1">
    <citation type="submission" date="2021-04" db="EMBL/GenBank/DDBJ databases">
        <authorList>
            <consortium name="Wellcome Sanger Institute Data Sharing"/>
        </authorList>
    </citation>
    <scope>NUCLEOTIDE SEQUENCE [LARGE SCALE GENOMIC DNA]</scope>
</reference>
<dbReference type="Pfam" id="PF13765">
    <property type="entry name" value="PRY"/>
    <property type="match status" value="1"/>
</dbReference>
<dbReference type="InterPro" id="IPR003877">
    <property type="entry name" value="SPRY_dom"/>
</dbReference>
<dbReference type="SMART" id="SM00449">
    <property type="entry name" value="SPRY"/>
    <property type="match status" value="1"/>
</dbReference>
<dbReference type="Proteomes" id="UP000472264">
    <property type="component" value="Chromosome 4"/>
</dbReference>
<dbReference type="RefSeq" id="XP_029356340.1">
    <property type="nucleotide sequence ID" value="XM_029500480.1"/>
</dbReference>
<feature type="domain" description="B30.2/SPRY" evidence="5">
    <location>
        <begin position="294"/>
        <end position="490"/>
    </location>
</feature>
<evidence type="ECO:0000256" key="4">
    <source>
        <dbReference type="SAM" id="MobiDB-lite"/>
    </source>
</evidence>
<evidence type="ECO:0000256" key="2">
    <source>
        <dbReference type="ARBA" id="ARBA00022771"/>
    </source>
</evidence>
<evidence type="ECO:0000256" key="3">
    <source>
        <dbReference type="ARBA" id="ARBA00022833"/>
    </source>
</evidence>
<evidence type="ECO:0000256" key="1">
    <source>
        <dbReference type="ARBA" id="ARBA00022723"/>
    </source>
</evidence>
<dbReference type="PRINTS" id="PR01407">
    <property type="entry name" value="BUTYPHLNCDUF"/>
</dbReference>
<feature type="region of interest" description="Disordered" evidence="4">
    <location>
        <begin position="244"/>
        <end position="278"/>
    </location>
</feature>
<sequence>MNLNMSPPEEPSQDKSESRIHDDIGDDKNVEDEDVKGRGFLKTQLRQRRLISPLNLLKEDFSQFKEDVLKVFRDKETRMDDEDRLSVSTFSLLREDLSQFKEDMSSIFSIGSSRDKDLKSTDSQCSQPAERTTNPLSVLKDDLSNIFRNVLSNDEDNNCLAKEDSFKMNVQKAGQTDDTFRNLFRQDERDKVEDGLERRQAVSDKIEGQMTEMEDSQRENTMKDKVKEAEDGGVDIRLYEEASHLSETQHEDTTCPHKIQSRHSSAASCEEDEEREEKPSWEINRFSLRDDETDDTRDQTGADVWWVKNFASYLTFDPNSANYELHLTNCNRTATRVWSDHRSSGHLEQFECCPQVVCREGLLDSVYWEVEWSAGVDIGITSNSISRHGKPADCLLGHNKWSWSLECSEGSYTPCHNNRRFRSSSPEPFTHRVGVYLNWSAGALSFYSVSPDAMVHLHTFTCTFTEPLYPGFWIWAYGGSVSLCQVELDWERLLQ</sequence>
<dbReference type="PANTHER" id="PTHR25465:SF30">
    <property type="entry name" value="FINTRIM FAMILY, MEMBER 82"/>
    <property type="match status" value="1"/>
</dbReference>
<name>A0A665U7X3_ECHNA</name>
<feature type="region of interest" description="Disordered" evidence="4">
    <location>
        <begin position="112"/>
        <end position="136"/>
    </location>
</feature>
<feature type="compositionally biased region" description="Basic and acidic residues" evidence="4">
    <location>
        <begin position="244"/>
        <end position="255"/>
    </location>
</feature>
<keyword evidence="1" id="KW-0479">Metal-binding</keyword>
<dbReference type="InterPro" id="IPR006574">
    <property type="entry name" value="PRY"/>
</dbReference>
<dbReference type="SMART" id="SM00589">
    <property type="entry name" value="PRY"/>
    <property type="match status" value="1"/>
</dbReference>
<dbReference type="InterPro" id="IPR001870">
    <property type="entry name" value="B30.2/SPRY"/>
</dbReference>
<gene>
    <name evidence="6" type="primary">LOC115042329</name>
</gene>
<dbReference type="AlphaFoldDB" id="A0A665U7X3"/>
<dbReference type="InterPro" id="IPR051051">
    <property type="entry name" value="E3_ubiq-ligase_TRIM/RNF"/>
</dbReference>
<feature type="compositionally biased region" description="Polar residues" evidence="4">
    <location>
        <begin position="121"/>
        <end position="136"/>
    </location>
</feature>
<dbReference type="GO" id="GO:0005737">
    <property type="term" value="C:cytoplasm"/>
    <property type="evidence" value="ECO:0007669"/>
    <property type="project" value="UniProtKB-ARBA"/>
</dbReference>
<dbReference type="SUPFAM" id="SSF49899">
    <property type="entry name" value="Concanavalin A-like lectins/glucanases"/>
    <property type="match status" value="1"/>
</dbReference>
<dbReference type="Gene3D" id="2.60.120.920">
    <property type="match status" value="1"/>
</dbReference>
<dbReference type="PANTHER" id="PTHR25465">
    <property type="entry name" value="B-BOX DOMAIN CONTAINING"/>
    <property type="match status" value="1"/>
</dbReference>
<organism evidence="6 7">
    <name type="scientific">Echeneis naucrates</name>
    <name type="common">Live sharksucker</name>
    <dbReference type="NCBI Taxonomy" id="173247"/>
    <lineage>
        <taxon>Eukaryota</taxon>
        <taxon>Metazoa</taxon>
        <taxon>Chordata</taxon>
        <taxon>Craniata</taxon>
        <taxon>Vertebrata</taxon>
        <taxon>Euteleostomi</taxon>
        <taxon>Actinopterygii</taxon>
        <taxon>Neopterygii</taxon>
        <taxon>Teleostei</taxon>
        <taxon>Neoteleostei</taxon>
        <taxon>Acanthomorphata</taxon>
        <taxon>Carangaria</taxon>
        <taxon>Carangiformes</taxon>
        <taxon>Echeneidae</taxon>
        <taxon>Echeneis</taxon>
    </lineage>
</organism>